<dbReference type="PRINTS" id="PR00764">
    <property type="entry name" value="COMPLEMENTC9"/>
</dbReference>
<comment type="similarity">
    <text evidence="3">Belongs to the complement C6/C7/C8/C9 family.</text>
</comment>
<sequence length="425" mass="47570">METMIAETTLMKPVMTAKTPNPSAGIWMWICRKSLGQPETVLTFLGMETKRNPFDNEYYNGICDRVRDGNTKTYYRKPWNVAALVYQTKADKSFTTETFDDSVSLVTKLLKEHTQTLEVSLSFKTSPSDLNGTTIGANAGLKHSKNESIQTLKEYSQKTNKQYLRVTGEIQLGTFQMRTRGAMVSTVFVEDLNNLPPFYQKTEYFAFLEMYGTHYATSGVVGGKYDLIYVLDSKSMETKEVTDRTVTTCLGFNAGIKVEAKGINIAGDVKPTDCEKLISNTAGRNDRFCNGFTISIQEKLSRRETNIDVDLFVKWAHSLIDAPAVIKRKLSPIYTLVPIDLRDAYIKTKNLERAIEDYVDEYNVCKCQLCKNGGTLVLLDGECMCTCPLGYHGIACETVAHDLAKKPMERITMDAGAAGNLHHLA</sequence>
<evidence type="ECO:0000313" key="11">
    <source>
        <dbReference type="Proteomes" id="UP001176940"/>
    </source>
</evidence>
<protein>
    <recommendedName>
        <fullName evidence="9">MACPF domain-containing protein</fullName>
    </recommendedName>
</protein>
<proteinExistence type="inferred from homology"/>
<dbReference type="Gene3D" id="2.10.25.10">
    <property type="entry name" value="Laminin"/>
    <property type="match status" value="1"/>
</dbReference>
<dbReference type="Pfam" id="PF01823">
    <property type="entry name" value="MACPF"/>
    <property type="match status" value="1"/>
</dbReference>
<evidence type="ECO:0000256" key="1">
    <source>
        <dbReference type="ARBA" id="ARBA00004370"/>
    </source>
</evidence>
<evidence type="ECO:0000313" key="10">
    <source>
        <dbReference type="EMBL" id="CAJ0955235.1"/>
    </source>
</evidence>
<evidence type="ECO:0000256" key="5">
    <source>
        <dbReference type="ARBA" id="ARBA00022692"/>
    </source>
</evidence>
<gene>
    <name evidence="10" type="ORF">RIMI_LOCUS15062453</name>
</gene>
<keyword evidence="8" id="KW-1015">Disulfide bond</keyword>
<dbReference type="CDD" id="cd00054">
    <property type="entry name" value="EGF_CA"/>
    <property type="match status" value="1"/>
</dbReference>
<dbReference type="InterPro" id="IPR001862">
    <property type="entry name" value="MAC_perforin"/>
</dbReference>
<keyword evidence="4" id="KW-0964">Secreted</keyword>
<keyword evidence="11" id="KW-1185">Reference proteome</keyword>
<dbReference type="PROSITE" id="PS01186">
    <property type="entry name" value="EGF_2"/>
    <property type="match status" value="1"/>
</dbReference>
<evidence type="ECO:0000256" key="3">
    <source>
        <dbReference type="ARBA" id="ARBA00009214"/>
    </source>
</evidence>
<dbReference type="Proteomes" id="UP001176940">
    <property type="component" value="Unassembled WGS sequence"/>
</dbReference>
<keyword evidence="5" id="KW-0812">Transmembrane</keyword>
<organism evidence="10 11">
    <name type="scientific">Ranitomeya imitator</name>
    <name type="common">mimic poison frog</name>
    <dbReference type="NCBI Taxonomy" id="111125"/>
    <lineage>
        <taxon>Eukaryota</taxon>
        <taxon>Metazoa</taxon>
        <taxon>Chordata</taxon>
        <taxon>Craniata</taxon>
        <taxon>Vertebrata</taxon>
        <taxon>Euteleostomi</taxon>
        <taxon>Amphibia</taxon>
        <taxon>Batrachia</taxon>
        <taxon>Anura</taxon>
        <taxon>Neobatrachia</taxon>
        <taxon>Hyloidea</taxon>
        <taxon>Dendrobatidae</taxon>
        <taxon>Dendrobatinae</taxon>
        <taxon>Ranitomeya</taxon>
    </lineage>
</organism>
<keyword evidence="7" id="KW-0472">Membrane</keyword>
<keyword evidence="6" id="KW-0204">Cytolysis</keyword>
<evidence type="ECO:0000259" key="9">
    <source>
        <dbReference type="PROSITE" id="PS51412"/>
    </source>
</evidence>
<dbReference type="PANTHER" id="PTHR45742:SF3">
    <property type="entry name" value="COMPLEMENT COMPONENT C9"/>
    <property type="match status" value="1"/>
</dbReference>
<dbReference type="InterPro" id="IPR020863">
    <property type="entry name" value="MACPF_CS"/>
</dbReference>
<comment type="caution">
    <text evidence="10">The sequence shown here is derived from an EMBL/GenBank/DDBJ whole genome shotgun (WGS) entry which is preliminary data.</text>
</comment>
<reference evidence="10" key="1">
    <citation type="submission" date="2023-07" db="EMBL/GenBank/DDBJ databases">
        <authorList>
            <person name="Stuckert A."/>
        </authorList>
    </citation>
    <scope>NUCLEOTIDE SEQUENCE</scope>
</reference>
<dbReference type="SMART" id="SM00457">
    <property type="entry name" value="MACPF"/>
    <property type="match status" value="1"/>
</dbReference>
<accession>A0ABN9LZU5</accession>
<dbReference type="InterPro" id="IPR000742">
    <property type="entry name" value="EGF"/>
</dbReference>
<name>A0ABN9LZU5_9NEOB</name>
<dbReference type="EMBL" id="CAUEEQ010039869">
    <property type="protein sequence ID" value="CAJ0955235.1"/>
    <property type="molecule type" value="Genomic_DNA"/>
</dbReference>
<evidence type="ECO:0000256" key="7">
    <source>
        <dbReference type="ARBA" id="ARBA00023136"/>
    </source>
</evidence>
<evidence type="ECO:0000256" key="8">
    <source>
        <dbReference type="ARBA" id="ARBA00023157"/>
    </source>
</evidence>
<comment type="subcellular location">
    <subcellularLocation>
        <location evidence="1">Membrane</location>
    </subcellularLocation>
    <subcellularLocation>
        <location evidence="2">Secreted</location>
    </subcellularLocation>
</comment>
<dbReference type="InterPro" id="IPR020864">
    <property type="entry name" value="MACPF"/>
</dbReference>
<dbReference type="PROSITE" id="PS00022">
    <property type="entry name" value="EGF_1"/>
    <property type="match status" value="1"/>
</dbReference>
<evidence type="ECO:0000256" key="4">
    <source>
        <dbReference type="ARBA" id="ARBA00022525"/>
    </source>
</evidence>
<dbReference type="PROSITE" id="PS00279">
    <property type="entry name" value="MACPF_1"/>
    <property type="match status" value="1"/>
</dbReference>
<dbReference type="SUPFAM" id="SSF57196">
    <property type="entry name" value="EGF/Laminin"/>
    <property type="match status" value="1"/>
</dbReference>
<evidence type="ECO:0000256" key="2">
    <source>
        <dbReference type="ARBA" id="ARBA00004613"/>
    </source>
</evidence>
<evidence type="ECO:0000256" key="6">
    <source>
        <dbReference type="ARBA" id="ARBA00022852"/>
    </source>
</evidence>
<feature type="domain" description="MACPF" evidence="9">
    <location>
        <begin position="17"/>
        <end position="366"/>
    </location>
</feature>
<dbReference type="PANTHER" id="PTHR45742">
    <property type="entry name" value="COMPLEMENT COMPONENT C6"/>
    <property type="match status" value="1"/>
</dbReference>
<dbReference type="PROSITE" id="PS51412">
    <property type="entry name" value="MACPF_2"/>
    <property type="match status" value="1"/>
</dbReference>